<evidence type="ECO:0000313" key="5">
    <source>
        <dbReference type="Proteomes" id="UP001208567"/>
    </source>
</evidence>
<evidence type="ECO:0000313" key="4">
    <source>
        <dbReference type="EMBL" id="GLC29022.1"/>
    </source>
</evidence>
<sequence>MKKLFKLVVAATVTASLVLTGCTAKESASANASSGKQSKVKVGFLYVGPIGDGGFTYSHDQGRLYLEKELKVETIYKESVKEDKAEVEKVVEDMIEQGANVIVGTSFGFQEGLLSEAEKHKDVKFLHCSGYETSENMSQFFGKIHEMMYLNGIVAGLKTKTNTLGFVGAFPIPEVIRNIDAFTLGAKSVNPNVKVKVNWTNTWYDPAKEKDAALALIDGGADVIAQHQDTAGPQQAAESKGVFSIGYNTDMSKTAPKANMTSAVWNWGPYYVKQVKAIMDGSFKSEKYWGGVSDGIVDIAPLTSLAPADAKDKVEKAKEDIKSGKNKIFVGPIKDQKGTVKVESGKTMTDDEIWNINWFVEGVDGTIPAK</sequence>
<evidence type="ECO:0000256" key="2">
    <source>
        <dbReference type="SAM" id="SignalP"/>
    </source>
</evidence>
<protein>
    <submittedName>
        <fullName evidence="4">BMP family ABC transporter substrate-binding protein</fullName>
    </submittedName>
</protein>
<organism evidence="4 5">
    <name type="scientific">Clostridium omnivorum</name>
    <dbReference type="NCBI Taxonomy" id="1604902"/>
    <lineage>
        <taxon>Bacteria</taxon>
        <taxon>Bacillati</taxon>
        <taxon>Bacillota</taxon>
        <taxon>Clostridia</taxon>
        <taxon>Eubacteriales</taxon>
        <taxon>Clostridiaceae</taxon>
        <taxon>Clostridium</taxon>
    </lineage>
</organism>
<dbReference type="PANTHER" id="PTHR43208:SF1">
    <property type="entry name" value="ABC TRANSPORTER SUBSTRATE-BINDING PROTEIN"/>
    <property type="match status" value="1"/>
</dbReference>
<evidence type="ECO:0000259" key="3">
    <source>
        <dbReference type="Pfam" id="PF02608"/>
    </source>
</evidence>
<evidence type="ECO:0000256" key="1">
    <source>
        <dbReference type="ARBA" id="ARBA00022729"/>
    </source>
</evidence>
<dbReference type="Gene3D" id="3.40.50.2300">
    <property type="match status" value="2"/>
</dbReference>
<accession>A0ABQ5N1F7</accession>
<dbReference type="PANTHER" id="PTHR43208">
    <property type="entry name" value="ABC TRANSPORTER SUBSTRATE-BINDING PROTEIN"/>
    <property type="match status" value="1"/>
</dbReference>
<feature type="signal peptide" evidence="2">
    <location>
        <begin position="1"/>
        <end position="24"/>
    </location>
</feature>
<feature type="chain" id="PRO_5045119541" evidence="2">
    <location>
        <begin position="25"/>
        <end position="370"/>
    </location>
</feature>
<dbReference type="Proteomes" id="UP001208567">
    <property type="component" value="Unassembled WGS sequence"/>
</dbReference>
<dbReference type="PROSITE" id="PS51257">
    <property type="entry name" value="PROKAR_LIPOPROTEIN"/>
    <property type="match status" value="1"/>
</dbReference>
<dbReference type="CDD" id="cd19963">
    <property type="entry name" value="PBP1_BMP-like"/>
    <property type="match status" value="1"/>
</dbReference>
<comment type="caution">
    <text evidence="4">The sequence shown here is derived from an EMBL/GenBank/DDBJ whole genome shotgun (WGS) entry which is preliminary data.</text>
</comment>
<dbReference type="InterPro" id="IPR052910">
    <property type="entry name" value="ABC-Purine-Binding"/>
</dbReference>
<gene>
    <name evidence="4" type="ORF">bsdE14_04320</name>
</gene>
<name>A0ABQ5N1F7_9CLOT</name>
<dbReference type="Pfam" id="PF02608">
    <property type="entry name" value="Bmp"/>
    <property type="match status" value="1"/>
</dbReference>
<keyword evidence="5" id="KW-1185">Reference proteome</keyword>
<feature type="domain" description="ABC transporter substrate-binding protein PnrA-like" evidence="3">
    <location>
        <begin position="39"/>
        <end position="321"/>
    </location>
</feature>
<dbReference type="RefSeq" id="WP_264848301.1">
    <property type="nucleotide sequence ID" value="NZ_BRXR01000001.1"/>
</dbReference>
<reference evidence="4 5" key="1">
    <citation type="journal article" date="2024" name="Int. J. Syst. Evol. Microbiol.">
        <title>Clostridium omnivorum sp. nov., isolated from anoxic soil under the treatment of reductive soil disinfestation.</title>
        <authorList>
            <person name="Ueki A."/>
            <person name="Tonouchi A."/>
            <person name="Kaku N."/>
            <person name="Honma S."/>
            <person name="Ueki K."/>
        </authorList>
    </citation>
    <scope>NUCLEOTIDE SEQUENCE [LARGE SCALE GENOMIC DNA]</scope>
    <source>
        <strain evidence="4 5">E14</strain>
    </source>
</reference>
<proteinExistence type="predicted"/>
<dbReference type="InterPro" id="IPR003760">
    <property type="entry name" value="PnrA-like"/>
</dbReference>
<dbReference type="EMBL" id="BRXR01000001">
    <property type="protein sequence ID" value="GLC29022.1"/>
    <property type="molecule type" value="Genomic_DNA"/>
</dbReference>
<keyword evidence="1 2" id="KW-0732">Signal</keyword>